<keyword evidence="16" id="KW-1185">Reference proteome</keyword>
<name>A0A0G3H454_9CORY</name>
<dbReference type="Proteomes" id="UP000035540">
    <property type="component" value="Chromosome"/>
</dbReference>
<dbReference type="Pfam" id="PF00266">
    <property type="entry name" value="Aminotran_5"/>
    <property type="match status" value="1"/>
</dbReference>
<comment type="pathway">
    <text evidence="13">Cofactor biosynthesis; pyridoxine 5'-phosphate biosynthesis; pyridoxine 5'-phosphate from D-erythrose 4-phosphate: step 3/5.</text>
</comment>
<keyword evidence="4 13" id="KW-0963">Cytoplasm</keyword>
<dbReference type="InterPro" id="IPR015421">
    <property type="entry name" value="PyrdxlP-dep_Trfase_major"/>
</dbReference>
<evidence type="ECO:0000256" key="10">
    <source>
        <dbReference type="ARBA" id="ARBA00023299"/>
    </source>
</evidence>
<reference evidence="15 16" key="1">
    <citation type="journal article" date="2015" name="Genome Announc.">
        <title>Complete Genome Sequence of the Type Strain Corynebacterium testudinoris DSM 44614, Recovered from Necrotic Lesions in the Mouth of a Tortoise.</title>
        <authorList>
            <person name="Ruckert C."/>
            <person name="Kriete M."/>
            <person name="Jaenicke S."/>
            <person name="Winkler A."/>
            <person name="Tauch A."/>
        </authorList>
    </citation>
    <scope>NUCLEOTIDE SEQUENCE [LARGE SCALE GENOMIC DNA]</scope>
    <source>
        <strain evidence="15 16">DSM 44614</strain>
    </source>
</reference>
<comment type="catalytic activity">
    <reaction evidence="12 13">
        <text>O-phospho-L-serine + 2-oxoglutarate = 3-phosphooxypyruvate + L-glutamate</text>
        <dbReference type="Rhea" id="RHEA:14329"/>
        <dbReference type="ChEBI" id="CHEBI:16810"/>
        <dbReference type="ChEBI" id="CHEBI:18110"/>
        <dbReference type="ChEBI" id="CHEBI:29985"/>
        <dbReference type="ChEBI" id="CHEBI:57524"/>
        <dbReference type="EC" id="2.6.1.52"/>
    </reaction>
</comment>
<evidence type="ECO:0000313" key="16">
    <source>
        <dbReference type="Proteomes" id="UP000035540"/>
    </source>
</evidence>
<dbReference type="STRING" id="136857.CTEST_03545"/>
<evidence type="ECO:0000313" key="15">
    <source>
        <dbReference type="EMBL" id="AKK08159.1"/>
    </source>
</evidence>
<dbReference type="OrthoDB" id="975012at2"/>
<evidence type="ECO:0000256" key="2">
    <source>
        <dbReference type="ARBA" id="ARBA00005099"/>
    </source>
</evidence>
<dbReference type="GO" id="GO:0004648">
    <property type="term" value="F:O-phospho-L-serine:2-oxoglutarate aminotransferase activity"/>
    <property type="evidence" value="ECO:0007669"/>
    <property type="project" value="UniProtKB-UniRule"/>
</dbReference>
<gene>
    <name evidence="13 15" type="primary">serC</name>
    <name evidence="15" type="ORF">CTEST_03545</name>
</gene>
<comment type="catalytic activity">
    <reaction evidence="11 13">
        <text>4-(phosphooxy)-L-threonine + 2-oxoglutarate = (R)-3-hydroxy-2-oxo-4-phosphooxybutanoate + L-glutamate</text>
        <dbReference type="Rhea" id="RHEA:16573"/>
        <dbReference type="ChEBI" id="CHEBI:16810"/>
        <dbReference type="ChEBI" id="CHEBI:29985"/>
        <dbReference type="ChEBI" id="CHEBI:58452"/>
        <dbReference type="ChEBI" id="CHEBI:58538"/>
        <dbReference type="EC" id="2.6.1.52"/>
    </reaction>
</comment>
<dbReference type="InterPro" id="IPR006272">
    <property type="entry name" value="Pser_aminoTfrase_mycobac"/>
</dbReference>
<proteinExistence type="inferred from homology"/>
<comment type="similarity">
    <text evidence="3 13">Belongs to the class-V pyridoxal-phosphate-dependent aminotransferase family. SerC subfamily.</text>
</comment>
<dbReference type="InterPro" id="IPR022278">
    <property type="entry name" value="Pser_aminoTfrase"/>
</dbReference>
<keyword evidence="9 13" id="KW-0664">Pyridoxine biosynthesis</keyword>
<evidence type="ECO:0000259" key="14">
    <source>
        <dbReference type="Pfam" id="PF00266"/>
    </source>
</evidence>
<evidence type="ECO:0000256" key="11">
    <source>
        <dbReference type="ARBA" id="ARBA00047630"/>
    </source>
</evidence>
<evidence type="ECO:0000256" key="3">
    <source>
        <dbReference type="ARBA" id="ARBA00006904"/>
    </source>
</evidence>
<organism evidence="15 16">
    <name type="scientific">Corynebacterium testudinoris</name>
    <dbReference type="NCBI Taxonomy" id="136857"/>
    <lineage>
        <taxon>Bacteria</taxon>
        <taxon>Bacillati</taxon>
        <taxon>Actinomycetota</taxon>
        <taxon>Actinomycetes</taxon>
        <taxon>Mycobacteriales</taxon>
        <taxon>Corynebacteriaceae</taxon>
        <taxon>Corynebacterium</taxon>
    </lineage>
</organism>
<dbReference type="InterPro" id="IPR000192">
    <property type="entry name" value="Aminotrans_V_dom"/>
</dbReference>
<sequence length="376" mass="39797">MSEFPTLPTDLIPADGRFGCGPSKVRPAQIQAIVDGAETIIGTSHRQPAVKNVVGSIREGLSDLFSLPEGYEIILSLGGATAFWDAATFGLIENKSGHLSYGEFSSKFAKAAKQAPWLADPTVIEAPAGDAPAPQAMEGVDVLGWAHNETSTGAMVPVVRPEGSDGSLVVIDATSGAGGLPVDISQTDVYYFSPQKCFASDGGIWLAAMSPAAIERIARIKESGRFIPAFLDLQTAVENSRKNQTYNTPAVSTLLMLEDQVSWMNANGGLDGMVARTTASSNALYDWAEAREETTPYVSDPAKRSLVVGTIDFADSVDATVLAKVLRANGIIDVEPYRKLGRNQLRIGMFPAIDAADVETLTKAIDFVLDSGVAQA</sequence>
<keyword evidence="5 13" id="KW-0032">Aminotransferase</keyword>
<dbReference type="PANTHER" id="PTHR21152:SF40">
    <property type="entry name" value="ALANINE--GLYOXYLATE AMINOTRANSFERASE"/>
    <property type="match status" value="1"/>
</dbReference>
<keyword evidence="6 13" id="KW-0028">Amino-acid biosynthesis</keyword>
<comment type="subcellular location">
    <subcellularLocation>
        <location evidence="13">Cytoplasm</location>
    </subcellularLocation>
</comment>
<comment type="caution">
    <text evidence="13">Lacks conserved residue(s) required for the propagation of feature annotation.</text>
</comment>
<dbReference type="GO" id="GO:0005737">
    <property type="term" value="C:cytoplasm"/>
    <property type="evidence" value="ECO:0007669"/>
    <property type="project" value="UniProtKB-SubCell"/>
</dbReference>
<dbReference type="NCBIfam" id="TIGR01366">
    <property type="entry name" value="serC_3"/>
    <property type="match status" value="1"/>
</dbReference>
<evidence type="ECO:0000256" key="1">
    <source>
        <dbReference type="ARBA" id="ARBA00003483"/>
    </source>
</evidence>
<dbReference type="InterPro" id="IPR015424">
    <property type="entry name" value="PyrdxlP-dep_Trfase"/>
</dbReference>
<evidence type="ECO:0000256" key="4">
    <source>
        <dbReference type="ARBA" id="ARBA00022490"/>
    </source>
</evidence>
<dbReference type="PIRSF" id="PIRSF000525">
    <property type="entry name" value="SerC"/>
    <property type="match status" value="1"/>
</dbReference>
<feature type="binding site" evidence="13">
    <location>
        <position position="150"/>
    </location>
    <ligand>
        <name>pyridoxal 5'-phosphate</name>
        <dbReference type="ChEBI" id="CHEBI:597326"/>
    </ligand>
</feature>
<dbReference type="RefSeq" id="WP_047252562.1">
    <property type="nucleotide sequence ID" value="NZ_CP011545.1"/>
</dbReference>
<evidence type="ECO:0000256" key="9">
    <source>
        <dbReference type="ARBA" id="ARBA00023096"/>
    </source>
</evidence>
<dbReference type="SUPFAM" id="SSF53383">
    <property type="entry name" value="PLP-dependent transferases"/>
    <property type="match status" value="1"/>
</dbReference>
<dbReference type="Gene3D" id="3.90.1150.10">
    <property type="entry name" value="Aspartate Aminotransferase, domain 1"/>
    <property type="match status" value="1"/>
</dbReference>
<comment type="cofactor">
    <cofactor evidence="13">
        <name>pyridoxal 5'-phosphate</name>
        <dbReference type="ChEBI" id="CHEBI:597326"/>
    </cofactor>
    <text evidence="13">Binds 1 pyridoxal phosphate per subunit.</text>
</comment>
<dbReference type="PATRIC" id="fig|136857.5.peg.699"/>
<dbReference type="GO" id="GO:0008453">
    <property type="term" value="F:alanine-glyoxylate transaminase activity"/>
    <property type="evidence" value="ECO:0007669"/>
    <property type="project" value="TreeGrafter"/>
</dbReference>
<dbReference type="GO" id="GO:0030170">
    <property type="term" value="F:pyridoxal phosphate binding"/>
    <property type="evidence" value="ECO:0007669"/>
    <property type="project" value="UniProtKB-UniRule"/>
</dbReference>
<feature type="modified residue" description="N6-(pyridoxal phosphate)lysine" evidence="13">
    <location>
        <position position="196"/>
    </location>
</feature>
<comment type="pathway">
    <text evidence="2 13">Amino-acid biosynthesis; L-serine biosynthesis; L-serine from 3-phospho-D-glycerate: step 2/3.</text>
</comment>
<dbReference type="HAMAP" id="MF_00160">
    <property type="entry name" value="SerC_aminotrans_5"/>
    <property type="match status" value="1"/>
</dbReference>
<feature type="binding site" evidence="13">
    <location>
        <position position="104"/>
    </location>
    <ligand>
        <name>pyridoxal 5'-phosphate</name>
        <dbReference type="ChEBI" id="CHEBI:597326"/>
    </ligand>
</feature>
<dbReference type="GO" id="GO:0006564">
    <property type="term" value="P:L-serine biosynthetic process"/>
    <property type="evidence" value="ECO:0007669"/>
    <property type="project" value="UniProtKB-UniRule"/>
</dbReference>
<keyword evidence="10 13" id="KW-0718">Serine biosynthesis</keyword>
<evidence type="ECO:0000256" key="8">
    <source>
        <dbReference type="ARBA" id="ARBA00022898"/>
    </source>
</evidence>
<dbReference type="GO" id="GO:0008615">
    <property type="term" value="P:pyridoxine biosynthetic process"/>
    <property type="evidence" value="ECO:0007669"/>
    <property type="project" value="UniProtKB-UniRule"/>
</dbReference>
<dbReference type="GO" id="GO:0004760">
    <property type="term" value="F:L-serine-pyruvate transaminase activity"/>
    <property type="evidence" value="ECO:0007669"/>
    <property type="project" value="TreeGrafter"/>
</dbReference>
<dbReference type="EMBL" id="CP011545">
    <property type="protein sequence ID" value="AKK08159.1"/>
    <property type="molecule type" value="Genomic_DNA"/>
</dbReference>
<feature type="binding site" evidence="13">
    <location>
        <position position="195"/>
    </location>
    <ligand>
        <name>pyridoxal 5'-phosphate</name>
        <dbReference type="ChEBI" id="CHEBI:597326"/>
    </ligand>
</feature>
<feature type="binding site" evidence="13">
    <location>
        <begin position="80"/>
        <end position="81"/>
    </location>
    <ligand>
        <name>pyridoxal 5'-phosphate</name>
        <dbReference type="ChEBI" id="CHEBI:597326"/>
    </ligand>
</feature>
<feature type="binding site" evidence="13">
    <location>
        <position position="46"/>
    </location>
    <ligand>
        <name>L-glutamate</name>
        <dbReference type="ChEBI" id="CHEBI:29985"/>
    </ligand>
</feature>
<feature type="binding site" evidence="13">
    <location>
        <position position="172"/>
    </location>
    <ligand>
        <name>pyridoxal 5'-phosphate</name>
        <dbReference type="ChEBI" id="CHEBI:597326"/>
    </ligand>
</feature>
<evidence type="ECO:0000256" key="5">
    <source>
        <dbReference type="ARBA" id="ARBA00022576"/>
    </source>
</evidence>
<keyword evidence="8 13" id="KW-0663">Pyridoxal phosphate</keyword>
<evidence type="ECO:0000256" key="13">
    <source>
        <dbReference type="HAMAP-Rule" id="MF_00160"/>
    </source>
</evidence>
<dbReference type="UniPathway" id="UPA00135">
    <property type="reaction ID" value="UER00197"/>
</dbReference>
<evidence type="ECO:0000256" key="6">
    <source>
        <dbReference type="ARBA" id="ARBA00022605"/>
    </source>
</evidence>
<evidence type="ECO:0000256" key="7">
    <source>
        <dbReference type="ARBA" id="ARBA00022679"/>
    </source>
</evidence>
<dbReference type="GO" id="GO:0019265">
    <property type="term" value="P:glycine biosynthetic process, by transamination of glyoxylate"/>
    <property type="evidence" value="ECO:0007669"/>
    <property type="project" value="TreeGrafter"/>
</dbReference>
<reference evidence="16" key="2">
    <citation type="submission" date="2015-05" db="EMBL/GenBank/DDBJ databases">
        <title>Complete genome sequence of Corynebacterium testudinoris DSM 44614, recovered from necrotic lesions in the mouth of a tortoise.</title>
        <authorList>
            <person name="Ruckert C."/>
            <person name="Albersmeier A."/>
            <person name="Winkler A."/>
            <person name="Tauch A."/>
        </authorList>
    </citation>
    <scope>NUCLEOTIDE SEQUENCE [LARGE SCALE GENOMIC DNA]</scope>
    <source>
        <strain evidence="16">DSM 44614</strain>
    </source>
</reference>
<dbReference type="EC" id="2.6.1.52" evidence="13"/>
<evidence type="ECO:0000256" key="12">
    <source>
        <dbReference type="ARBA" id="ARBA00049007"/>
    </source>
</evidence>
<feature type="domain" description="Aminotransferase class V" evidence="14">
    <location>
        <begin position="140"/>
        <end position="331"/>
    </location>
</feature>
<dbReference type="KEGG" id="cted:CTEST_03545"/>
<dbReference type="Gene3D" id="3.40.640.10">
    <property type="entry name" value="Type I PLP-dependent aspartate aminotransferase-like (Major domain)"/>
    <property type="match status" value="1"/>
</dbReference>
<keyword evidence="7 13" id="KW-0808">Transferase</keyword>
<comment type="subunit">
    <text evidence="13">Homodimer.</text>
</comment>
<dbReference type="AlphaFoldDB" id="A0A0G3H454"/>
<dbReference type="UniPathway" id="UPA00244">
    <property type="reaction ID" value="UER00311"/>
</dbReference>
<dbReference type="InterPro" id="IPR015422">
    <property type="entry name" value="PyrdxlP-dep_Trfase_small"/>
</dbReference>
<accession>A0A0G3H454</accession>
<dbReference type="PANTHER" id="PTHR21152">
    <property type="entry name" value="AMINOTRANSFERASE CLASS V"/>
    <property type="match status" value="1"/>
</dbReference>
<protein>
    <recommendedName>
        <fullName evidence="13">Phosphoserine aminotransferase</fullName>
        <ecNumber evidence="13">2.6.1.52</ecNumber>
    </recommendedName>
    <alternativeName>
        <fullName evidence="13">Phosphohydroxythreonine aminotransferase</fullName>
        <shortName evidence="13">PSAT</shortName>
    </alternativeName>
</protein>
<feature type="binding site" evidence="13">
    <location>
        <begin position="247"/>
        <end position="248"/>
    </location>
    <ligand>
        <name>pyridoxal 5'-phosphate</name>
        <dbReference type="ChEBI" id="CHEBI:597326"/>
    </ligand>
</feature>
<comment type="function">
    <text evidence="1 13">Catalyzes the reversible conversion of 3-phosphohydroxypyruvate to phosphoserine and of 3-hydroxy-2-oxo-4-phosphonooxybutanoate to phosphohydroxythreonine.</text>
</comment>